<evidence type="ECO:0000256" key="2">
    <source>
        <dbReference type="SAM" id="MobiDB-lite"/>
    </source>
</evidence>
<evidence type="ECO:0000313" key="4">
    <source>
        <dbReference type="Proteomes" id="UP000187209"/>
    </source>
</evidence>
<sequence>MLKGSFEGKIIRVDGFSDEEVTCKLFSNDKLLEEFIAKSSHKPIQLSGNGIFRFVFESASLSRSISLKLSLFQDDGAQWLPLLDSNDFIETLPEETSAPRFLIVLCKSKALHIIEESGEISEDSSLSVSESEEIMPEIKLCDDFRDEPLPSQEIHEISQMSETIDNQCNTQEFLESLESEFLDQSSIREEEHHEISEMDTSERLHKIWEPEISALNESQDRQSFELFKDPPNFKQMLDNLNIKYQQVCKLQEIQAARVAEYDMKFVKMFENHRDLVKRSKEREDSLIELVNEKEKEVHLAQEEILRLRSENSKLELENKTLKVHSESLLKEIETVNPAPLLKEVAFLRKNIAELEKILANSYSKEFYEAKLVEKDQIITSIHRQLRNRPCESDTRESQNSSISIIDELDESVRFHAKSLNLLEPLIRDKEQMYIYGHRKLSLMLFNGNLMCRIGGTFKPFKEYMENYVLDTSVVRPLKKRFTLEQNIDKEYDFDHFKEAQTKSKQAAKPSRNVHIKRRTRS</sequence>
<evidence type="ECO:0000313" key="3">
    <source>
        <dbReference type="EMBL" id="OMJ68011.1"/>
    </source>
</evidence>
<name>A0A1R2AU16_9CILI</name>
<dbReference type="GO" id="GO:0008017">
    <property type="term" value="F:microtubule binding"/>
    <property type="evidence" value="ECO:0007669"/>
    <property type="project" value="InterPro"/>
</dbReference>
<evidence type="ECO:0008006" key="5">
    <source>
        <dbReference type="Google" id="ProtNLM"/>
    </source>
</evidence>
<comment type="caution">
    <text evidence="3">The sequence shown here is derived from an EMBL/GenBank/DDBJ whole genome shotgun (WGS) entry which is preliminary data.</text>
</comment>
<dbReference type="AlphaFoldDB" id="A0A1R2AU16"/>
<dbReference type="Proteomes" id="UP000187209">
    <property type="component" value="Unassembled WGS sequence"/>
</dbReference>
<dbReference type="InterPro" id="IPR036534">
    <property type="entry name" value="GAR_dom_sf"/>
</dbReference>
<feature type="compositionally biased region" description="Basic residues" evidence="2">
    <location>
        <begin position="511"/>
        <end position="521"/>
    </location>
</feature>
<gene>
    <name evidence="3" type="ORF">SteCoe_34660</name>
</gene>
<keyword evidence="4" id="KW-1185">Reference proteome</keyword>
<proteinExistence type="predicted"/>
<organism evidence="3 4">
    <name type="scientific">Stentor coeruleus</name>
    <dbReference type="NCBI Taxonomy" id="5963"/>
    <lineage>
        <taxon>Eukaryota</taxon>
        <taxon>Sar</taxon>
        <taxon>Alveolata</taxon>
        <taxon>Ciliophora</taxon>
        <taxon>Postciliodesmatophora</taxon>
        <taxon>Heterotrichea</taxon>
        <taxon>Heterotrichida</taxon>
        <taxon>Stentoridae</taxon>
        <taxon>Stentor</taxon>
    </lineage>
</organism>
<accession>A0A1R2AU16</accession>
<keyword evidence="1" id="KW-0175">Coiled coil</keyword>
<dbReference type="SUPFAM" id="SSF143575">
    <property type="entry name" value="GAS2 domain-like"/>
    <property type="match status" value="1"/>
</dbReference>
<feature type="coiled-coil region" evidence="1">
    <location>
        <begin position="276"/>
        <end position="317"/>
    </location>
</feature>
<dbReference type="EMBL" id="MPUH01001401">
    <property type="protein sequence ID" value="OMJ68011.1"/>
    <property type="molecule type" value="Genomic_DNA"/>
</dbReference>
<protein>
    <recommendedName>
        <fullName evidence="5">GAR domain-containing protein</fullName>
    </recommendedName>
</protein>
<evidence type="ECO:0000256" key="1">
    <source>
        <dbReference type="SAM" id="Coils"/>
    </source>
</evidence>
<reference evidence="3 4" key="1">
    <citation type="submission" date="2016-11" db="EMBL/GenBank/DDBJ databases">
        <title>The macronuclear genome of Stentor coeruleus: a giant cell with tiny introns.</title>
        <authorList>
            <person name="Slabodnick M."/>
            <person name="Ruby J.G."/>
            <person name="Reiff S.B."/>
            <person name="Swart E.C."/>
            <person name="Gosai S."/>
            <person name="Prabakaran S."/>
            <person name="Witkowska E."/>
            <person name="Larue G.E."/>
            <person name="Fisher S."/>
            <person name="Freeman R.M."/>
            <person name="Gunawardena J."/>
            <person name="Chu W."/>
            <person name="Stover N.A."/>
            <person name="Gregory B.D."/>
            <person name="Nowacki M."/>
            <person name="Derisi J."/>
            <person name="Roy S.W."/>
            <person name="Marshall W.F."/>
            <person name="Sood P."/>
        </authorList>
    </citation>
    <scope>NUCLEOTIDE SEQUENCE [LARGE SCALE GENOMIC DNA]</scope>
    <source>
        <strain evidence="3">WM001</strain>
    </source>
</reference>
<feature type="region of interest" description="Disordered" evidence="2">
    <location>
        <begin position="500"/>
        <end position="521"/>
    </location>
</feature>